<dbReference type="Proteomes" id="UP000554482">
    <property type="component" value="Unassembled WGS sequence"/>
</dbReference>
<protein>
    <submittedName>
        <fullName evidence="1">Uncharacterized protein</fullName>
    </submittedName>
</protein>
<reference evidence="1 2" key="1">
    <citation type="submission" date="2020-06" db="EMBL/GenBank/DDBJ databases">
        <title>Transcriptomic and genomic resources for Thalictrum thalictroides and T. hernandezii: Facilitating candidate gene discovery in an emerging model plant lineage.</title>
        <authorList>
            <person name="Arias T."/>
            <person name="Riano-Pachon D.M."/>
            <person name="Di Stilio V.S."/>
        </authorList>
    </citation>
    <scope>NUCLEOTIDE SEQUENCE [LARGE SCALE GENOMIC DNA]</scope>
    <source>
        <strain evidence="2">cv. WT478/WT964</strain>
        <tissue evidence="1">Leaves</tissue>
    </source>
</reference>
<keyword evidence="2" id="KW-1185">Reference proteome</keyword>
<accession>A0A7J6WCG3</accession>
<name>A0A7J6WCG3_THATH</name>
<evidence type="ECO:0000313" key="2">
    <source>
        <dbReference type="Proteomes" id="UP000554482"/>
    </source>
</evidence>
<comment type="caution">
    <text evidence="1">The sequence shown here is derived from an EMBL/GenBank/DDBJ whole genome shotgun (WGS) entry which is preliminary data.</text>
</comment>
<dbReference type="EMBL" id="JABWDY010017870">
    <property type="protein sequence ID" value="KAF5195069.1"/>
    <property type="molecule type" value="Genomic_DNA"/>
</dbReference>
<sequence length="104" mass="11823">MLFIDQRCGWIQFRKTQLGHDANSFKHICATVEDVAALLGELPLSISLQSSFRHFSELNSIEAWTDKVEYGSIFVLSSGNVIVRFSKGSFGKIWQHFLARICEL</sequence>
<organism evidence="1 2">
    <name type="scientific">Thalictrum thalictroides</name>
    <name type="common">Rue-anemone</name>
    <name type="synonym">Anemone thalictroides</name>
    <dbReference type="NCBI Taxonomy" id="46969"/>
    <lineage>
        <taxon>Eukaryota</taxon>
        <taxon>Viridiplantae</taxon>
        <taxon>Streptophyta</taxon>
        <taxon>Embryophyta</taxon>
        <taxon>Tracheophyta</taxon>
        <taxon>Spermatophyta</taxon>
        <taxon>Magnoliopsida</taxon>
        <taxon>Ranunculales</taxon>
        <taxon>Ranunculaceae</taxon>
        <taxon>Thalictroideae</taxon>
        <taxon>Thalictrum</taxon>
    </lineage>
</organism>
<dbReference type="AlphaFoldDB" id="A0A7J6WCG3"/>
<evidence type="ECO:0000313" key="1">
    <source>
        <dbReference type="EMBL" id="KAF5195069.1"/>
    </source>
</evidence>
<gene>
    <name evidence="1" type="ORF">FRX31_015345</name>
</gene>
<proteinExistence type="predicted"/>